<protein>
    <recommendedName>
        <fullName evidence="3">Ribosome maturation factor RimP</fullName>
    </recommendedName>
</protein>
<dbReference type="Pfam" id="PF17384">
    <property type="entry name" value="DUF150_C"/>
    <property type="match status" value="1"/>
</dbReference>
<dbReference type="PANTHER" id="PTHR33867">
    <property type="entry name" value="RIBOSOME MATURATION FACTOR RIMP"/>
    <property type="match status" value="1"/>
</dbReference>
<feature type="domain" description="Ribosome maturation factor RimP C-terminal" evidence="5">
    <location>
        <begin position="91"/>
        <end position="157"/>
    </location>
</feature>
<dbReference type="HAMAP" id="MF_01077">
    <property type="entry name" value="RimP"/>
    <property type="match status" value="1"/>
</dbReference>
<gene>
    <name evidence="3 6" type="primary">rimP</name>
    <name evidence="6" type="ORF">NCTC10723_01348</name>
</gene>
<dbReference type="AlphaFoldDB" id="A0A377GY84"/>
<evidence type="ECO:0000256" key="2">
    <source>
        <dbReference type="ARBA" id="ARBA00022517"/>
    </source>
</evidence>
<dbReference type="InterPro" id="IPR035956">
    <property type="entry name" value="RimP_N_sf"/>
</dbReference>
<evidence type="ECO:0000256" key="3">
    <source>
        <dbReference type="HAMAP-Rule" id="MF_01077"/>
    </source>
</evidence>
<dbReference type="InterPro" id="IPR028989">
    <property type="entry name" value="RimP_N"/>
</dbReference>
<dbReference type="InterPro" id="IPR003728">
    <property type="entry name" value="Ribosome_maturation_RimP"/>
</dbReference>
<feature type="domain" description="Ribosome maturation factor RimP N-terminal" evidence="4">
    <location>
        <begin position="17"/>
        <end position="88"/>
    </location>
</feature>
<dbReference type="Pfam" id="PF02576">
    <property type="entry name" value="RimP_N"/>
    <property type="match status" value="1"/>
</dbReference>
<dbReference type="Gene3D" id="2.30.30.180">
    <property type="entry name" value="Ribosome maturation factor RimP, C-terminal domain"/>
    <property type="match status" value="1"/>
</dbReference>
<dbReference type="GO" id="GO:0005829">
    <property type="term" value="C:cytosol"/>
    <property type="evidence" value="ECO:0007669"/>
    <property type="project" value="TreeGrafter"/>
</dbReference>
<organism evidence="6 7">
    <name type="scientific">Fusobacterium necrogenes</name>
    <dbReference type="NCBI Taxonomy" id="858"/>
    <lineage>
        <taxon>Bacteria</taxon>
        <taxon>Fusobacteriati</taxon>
        <taxon>Fusobacteriota</taxon>
        <taxon>Fusobacteriia</taxon>
        <taxon>Fusobacteriales</taxon>
        <taxon>Fusobacteriaceae</taxon>
        <taxon>Fusobacterium</taxon>
    </lineage>
</organism>
<dbReference type="Proteomes" id="UP000255328">
    <property type="component" value="Unassembled WGS sequence"/>
</dbReference>
<sequence length="160" mass="18786">MEKIDNQQKIVEKIEKIVTPVVEEMGLSLVDVEYIQDGGYWYVRVYVENLNGDITLEECATISGKVDEDIDRLIEQRFFLEISSPGIERPLKKLNDYVRFKGEKIRVALKHKIEDKKNFEGVIVDCKENRILLEVEEEKVMEIPFSEIRKANIVYEFDEI</sequence>
<evidence type="ECO:0000256" key="1">
    <source>
        <dbReference type="ARBA" id="ARBA00022490"/>
    </source>
</evidence>
<comment type="subcellular location">
    <subcellularLocation>
        <location evidence="3">Cytoplasm</location>
    </subcellularLocation>
</comment>
<name>A0A377GY84_9FUSO</name>
<dbReference type="FunFam" id="3.30.300.70:FF:000001">
    <property type="entry name" value="Ribosome maturation factor RimP"/>
    <property type="match status" value="1"/>
</dbReference>
<dbReference type="EMBL" id="UGGU01000003">
    <property type="protein sequence ID" value="STO31886.1"/>
    <property type="molecule type" value="Genomic_DNA"/>
</dbReference>
<comment type="similarity">
    <text evidence="3">Belongs to the RimP family.</text>
</comment>
<evidence type="ECO:0000313" key="7">
    <source>
        <dbReference type="Proteomes" id="UP000255328"/>
    </source>
</evidence>
<dbReference type="InterPro" id="IPR028998">
    <property type="entry name" value="RimP_C"/>
</dbReference>
<dbReference type="GO" id="GO:0006412">
    <property type="term" value="P:translation"/>
    <property type="evidence" value="ECO:0007669"/>
    <property type="project" value="TreeGrafter"/>
</dbReference>
<dbReference type="CDD" id="cd01734">
    <property type="entry name" value="YlxS_C"/>
    <property type="match status" value="1"/>
</dbReference>
<evidence type="ECO:0000313" key="6">
    <source>
        <dbReference type="EMBL" id="STO31886.1"/>
    </source>
</evidence>
<evidence type="ECO:0000259" key="5">
    <source>
        <dbReference type="Pfam" id="PF17384"/>
    </source>
</evidence>
<dbReference type="SUPFAM" id="SSF74942">
    <property type="entry name" value="YhbC-like, C-terminal domain"/>
    <property type="match status" value="1"/>
</dbReference>
<dbReference type="PANTHER" id="PTHR33867:SF1">
    <property type="entry name" value="RIBOSOME MATURATION FACTOR RIMP"/>
    <property type="match status" value="1"/>
</dbReference>
<comment type="function">
    <text evidence="3">Required for maturation of 30S ribosomal subunits.</text>
</comment>
<evidence type="ECO:0000259" key="4">
    <source>
        <dbReference type="Pfam" id="PF02576"/>
    </source>
</evidence>
<keyword evidence="7" id="KW-1185">Reference proteome</keyword>
<proteinExistence type="inferred from homology"/>
<dbReference type="Gene3D" id="3.30.300.70">
    <property type="entry name" value="RimP-like superfamily, N-terminal"/>
    <property type="match status" value="1"/>
</dbReference>
<keyword evidence="2 3" id="KW-0690">Ribosome biogenesis</keyword>
<dbReference type="GO" id="GO:0000028">
    <property type="term" value="P:ribosomal small subunit assembly"/>
    <property type="evidence" value="ECO:0007669"/>
    <property type="project" value="TreeGrafter"/>
</dbReference>
<dbReference type="SUPFAM" id="SSF75420">
    <property type="entry name" value="YhbC-like, N-terminal domain"/>
    <property type="match status" value="1"/>
</dbReference>
<keyword evidence="1 3" id="KW-0963">Cytoplasm</keyword>
<accession>A0A377GY84</accession>
<reference evidence="6 7" key="1">
    <citation type="submission" date="2018-06" db="EMBL/GenBank/DDBJ databases">
        <authorList>
            <consortium name="Pathogen Informatics"/>
            <person name="Doyle S."/>
        </authorList>
    </citation>
    <scope>NUCLEOTIDE SEQUENCE [LARGE SCALE GENOMIC DNA]</scope>
    <source>
        <strain evidence="6 7">NCTC10723</strain>
    </source>
</reference>
<dbReference type="InterPro" id="IPR036847">
    <property type="entry name" value="RimP_C_sf"/>
</dbReference>